<evidence type="ECO:0000256" key="1">
    <source>
        <dbReference type="SAM" id="SignalP"/>
    </source>
</evidence>
<protein>
    <submittedName>
        <fullName evidence="2">Uncharacterized protein</fullName>
    </submittedName>
</protein>
<comment type="caution">
    <text evidence="2">The sequence shown here is derived from an EMBL/GenBank/DDBJ whole genome shotgun (WGS) entry which is preliminary data.</text>
</comment>
<accession>A0A8K1GGW6</accession>
<dbReference type="AlphaFoldDB" id="A0A8K1GGW6"/>
<feature type="chain" id="PRO_5035433810" evidence="1">
    <location>
        <begin position="29"/>
        <end position="82"/>
    </location>
</feature>
<dbReference type="EMBL" id="SWJQ01000215">
    <property type="protein sequence ID" value="TRZ18636.1"/>
    <property type="molecule type" value="Genomic_DNA"/>
</dbReference>
<organism evidence="2 3">
    <name type="scientific">Zosterops borbonicus</name>
    <dbReference type="NCBI Taxonomy" id="364589"/>
    <lineage>
        <taxon>Eukaryota</taxon>
        <taxon>Metazoa</taxon>
        <taxon>Chordata</taxon>
        <taxon>Craniata</taxon>
        <taxon>Vertebrata</taxon>
        <taxon>Euteleostomi</taxon>
        <taxon>Archelosauria</taxon>
        <taxon>Archosauria</taxon>
        <taxon>Dinosauria</taxon>
        <taxon>Saurischia</taxon>
        <taxon>Theropoda</taxon>
        <taxon>Coelurosauria</taxon>
        <taxon>Aves</taxon>
        <taxon>Neognathae</taxon>
        <taxon>Neoaves</taxon>
        <taxon>Telluraves</taxon>
        <taxon>Australaves</taxon>
        <taxon>Passeriformes</taxon>
        <taxon>Sylvioidea</taxon>
        <taxon>Zosteropidae</taxon>
        <taxon>Zosterops</taxon>
    </lineage>
</organism>
<feature type="signal peptide" evidence="1">
    <location>
        <begin position="1"/>
        <end position="28"/>
    </location>
</feature>
<proteinExistence type="predicted"/>
<reference evidence="2" key="1">
    <citation type="submission" date="2019-04" db="EMBL/GenBank/DDBJ databases">
        <title>Genome assembly of Zosterops borbonicus 15179.</title>
        <authorList>
            <person name="Leroy T."/>
            <person name="Anselmetti Y."/>
            <person name="Tilak M.-K."/>
            <person name="Nabholz B."/>
        </authorList>
    </citation>
    <scope>NUCLEOTIDE SEQUENCE</scope>
    <source>
        <strain evidence="2">HGM_15179</strain>
        <tissue evidence="2">Muscle</tissue>
    </source>
</reference>
<keyword evidence="1" id="KW-0732">Signal</keyword>
<gene>
    <name evidence="2" type="ORF">HGM15179_008457</name>
</gene>
<evidence type="ECO:0000313" key="3">
    <source>
        <dbReference type="Proteomes" id="UP000796761"/>
    </source>
</evidence>
<dbReference type="Proteomes" id="UP000796761">
    <property type="component" value="Unassembled WGS sequence"/>
</dbReference>
<name>A0A8K1GGW6_9PASS</name>
<keyword evidence="3" id="KW-1185">Reference proteome</keyword>
<evidence type="ECO:0000313" key="2">
    <source>
        <dbReference type="EMBL" id="TRZ18636.1"/>
    </source>
</evidence>
<sequence>MAAPGLPGLLGLALPLLLLLLLAGPALPAGPPAPRSKCFMMDNQTIRVYAYIPDMPDGKVDEANVVKRATTVTTDWYHMENF</sequence>